<dbReference type="GO" id="GO:0005737">
    <property type="term" value="C:cytoplasm"/>
    <property type="evidence" value="ECO:0007669"/>
    <property type="project" value="UniProtKB-SubCell"/>
</dbReference>
<evidence type="ECO:0000259" key="7">
    <source>
        <dbReference type="Pfam" id="PF24986"/>
    </source>
</evidence>
<dbReference type="GO" id="GO:0042274">
    <property type="term" value="P:ribosomal small subunit biogenesis"/>
    <property type="evidence" value="ECO:0007669"/>
    <property type="project" value="UniProtKB-UniRule"/>
</dbReference>
<dbReference type="Proteomes" id="UP000187485">
    <property type="component" value="Unassembled WGS sequence"/>
</dbReference>
<sequence length="170" mass="19717">MENLIAIGYILGTFGTEGWVKVEPLTNFPQRFNETKRVFFEKEDEIFPLYLEKVQFHTDRIMLKFQGINELKEAAKLTSGYLKIPRSEILALKENEFYIFQLKGLTVFDTENRKIGIVRTVLNNPANDLLVITTAKNKEVLIPFLKVFIKEVNLPEGFIKVYLLPGMLEE</sequence>
<evidence type="ECO:0000313" key="9">
    <source>
        <dbReference type="Proteomes" id="UP000187485"/>
    </source>
</evidence>
<dbReference type="HAMAP" id="MF_00014">
    <property type="entry name" value="Ribosome_mat_RimM"/>
    <property type="match status" value="1"/>
</dbReference>
<dbReference type="SUPFAM" id="SSF50346">
    <property type="entry name" value="PRC-barrel domain"/>
    <property type="match status" value="1"/>
</dbReference>
<proteinExistence type="inferred from homology"/>
<dbReference type="InterPro" id="IPR011033">
    <property type="entry name" value="PRC_barrel-like_sf"/>
</dbReference>
<dbReference type="InterPro" id="IPR036976">
    <property type="entry name" value="RimM_N_sf"/>
</dbReference>
<comment type="caution">
    <text evidence="8">The sequence shown here is derived from an EMBL/GenBank/DDBJ whole genome shotgun (WGS) entry which is preliminary data.</text>
</comment>
<dbReference type="InterPro" id="IPR002676">
    <property type="entry name" value="RimM_N"/>
</dbReference>
<comment type="subcellular location">
    <subcellularLocation>
        <location evidence="5">Cytoplasm</location>
    </subcellularLocation>
</comment>
<dbReference type="GO" id="GO:0005840">
    <property type="term" value="C:ribosome"/>
    <property type="evidence" value="ECO:0007669"/>
    <property type="project" value="InterPro"/>
</dbReference>
<dbReference type="RefSeq" id="WP_159434008.1">
    <property type="nucleotide sequence ID" value="NZ_BDJK01000055.1"/>
</dbReference>
<protein>
    <recommendedName>
        <fullName evidence="5">Ribosome maturation factor RimM</fullName>
    </recommendedName>
</protein>
<evidence type="ECO:0000256" key="3">
    <source>
        <dbReference type="ARBA" id="ARBA00022552"/>
    </source>
</evidence>
<keyword evidence="9" id="KW-1185">Reference proteome</keyword>
<dbReference type="NCBIfam" id="TIGR02273">
    <property type="entry name" value="16S_RimM"/>
    <property type="match status" value="1"/>
</dbReference>
<organism evidence="8 9">
    <name type="scientific">Carboxydothermus pertinax</name>
    <dbReference type="NCBI Taxonomy" id="870242"/>
    <lineage>
        <taxon>Bacteria</taxon>
        <taxon>Bacillati</taxon>
        <taxon>Bacillota</taxon>
        <taxon>Clostridia</taxon>
        <taxon>Thermoanaerobacterales</taxon>
        <taxon>Thermoanaerobacteraceae</taxon>
        <taxon>Carboxydothermus</taxon>
    </lineage>
</organism>
<evidence type="ECO:0000256" key="5">
    <source>
        <dbReference type="HAMAP-Rule" id="MF_00014"/>
    </source>
</evidence>
<dbReference type="STRING" id="870242.cpu_21840"/>
<dbReference type="InterPro" id="IPR056792">
    <property type="entry name" value="PRC_RimM"/>
</dbReference>
<accession>A0A1L8CXS6</accession>
<comment type="function">
    <text evidence="5">An accessory protein needed during the final step in the assembly of 30S ribosomal subunit, possibly for assembly of the head region. Essential for efficient processing of 16S rRNA. May be needed both before and after RbfA during the maturation of 16S rRNA. It has affinity for free ribosomal 30S subunits but not for 70S ribosomes.</text>
</comment>
<dbReference type="AlphaFoldDB" id="A0A1L8CXS6"/>
<evidence type="ECO:0000313" key="8">
    <source>
        <dbReference type="EMBL" id="GAV23674.1"/>
    </source>
</evidence>
<dbReference type="Gene3D" id="2.40.30.60">
    <property type="entry name" value="RimM"/>
    <property type="match status" value="1"/>
</dbReference>
<dbReference type="InterPro" id="IPR011961">
    <property type="entry name" value="RimM"/>
</dbReference>
<dbReference type="EMBL" id="BDJK01000055">
    <property type="protein sequence ID" value="GAV23674.1"/>
    <property type="molecule type" value="Genomic_DNA"/>
</dbReference>
<name>A0A1L8CXS6_9THEO</name>
<comment type="subunit">
    <text evidence="5">Binds ribosomal protein uS19.</text>
</comment>
<dbReference type="Gene3D" id="2.30.30.240">
    <property type="entry name" value="PRC-barrel domain"/>
    <property type="match status" value="1"/>
</dbReference>
<comment type="domain">
    <text evidence="5">The PRC barrel domain binds ribosomal protein uS19.</text>
</comment>
<keyword evidence="3 5" id="KW-0698">rRNA processing</keyword>
<dbReference type="GO" id="GO:0043022">
    <property type="term" value="F:ribosome binding"/>
    <property type="evidence" value="ECO:0007669"/>
    <property type="project" value="InterPro"/>
</dbReference>
<dbReference type="SUPFAM" id="SSF50447">
    <property type="entry name" value="Translation proteins"/>
    <property type="match status" value="1"/>
</dbReference>
<dbReference type="Pfam" id="PF01782">
    <property type="entry name" value="RimM"/>
    <property type="match status" value="1"/>
</dbReference>
<reference evidence="9" key="1">
    <citation type="submission" date="2016-12" db="EMBL/GenBank/DDBJ databases">
        <title>Draft Genome Sequences od Carboxydothermus pertinax and islandicus, Hydrogenogenic Carboxydotrophic Bacteria.</title>
        <authorList>
            <person name="Fukuyama Y."/>
            <person name="Ohmae K."/>
            <person name="Yoneda Y."/>
            <person name="Yoshida T."/>
            <person name="Sako Y."/>
        </authorList>
    </citation>
    <scope>NUCLEOTIDE SEQUENCE [LARGE SCALE GENOMIC DNA]</scope>
    <source>
        <strain evidence="9">Ug1</strain>
    </source>
</reference>
<dbReference type="Pfam" id="PF24986">
    <property type="entry name" value="PRC_RimM"/>
    <property type="match status" value="1"/>
</dbReference>
<dbReference type="InterPro" id="IPR009000">
    <property type="entry name" value="Transl_B-barrel_sf"/>
</dbReference>
<dbReference type="OrthoDB" id="9810331at2"/>
<evidence type="ECO:0000256" key="1">
    <source>
        <dbReference type="ARBA" id="ARBA00022490"/>
    </source>
</evidence>
<comment type="similarity">
    <text evidence="5">Belongs to the RimM family.</text>
</comment>
<feature type="domain" description="RimM N-terminal" evidence="6">
    <location>
        <begin position="7"/>
        <end position="87"/>
    </location>
</feature>
<feature type="domain" description="Ribosome maturation factor RimM PRC barrel" evidence="7">
    <location>
        <begin position="100"/>
        <end position="163"/>
    </location>
</feature>
<keyword evidence="1 5" id="KW-0963">Cytoplasm</keyword>
<evidence type="ECO:0000256" key="4">
    <source>
        <dbReference type="ARBA" id="ARBA00023186"/>
    </source>
</evidence>
<dbReference type="PANTHER" id="PTHR33692:SF1">
    <property type="entry name" value="RIBOSOME MATURATION FACTOR RIMM"/>
    <property type="match status" value="1"/>
</dbReference>
<keyword evidence="2 5" id="KW-0690">Ribosome biogenesis</keyword>
<dbReference type="PANTHER" id="PTHR33692">
    <property type="entry name" value="RIBOSOME MATURATION FACTOR RIMM"/>
    <property type="match status" value="1"/>
</dbReference>
<dbReference type="GO" id="GO:0006364">
    <property type="term" value="P:rRNA processing"/>
    <property type="evidence" value="ECO:0007669"/>
    <property type="project" value="UniProtKB-UniRule"/>
</dbReference>
<keyword evidence="4 5" id="KW-0143">Chaperone</keyword>
<evidence type="ECO:0000259" key="6">
    <source>
        <dbReference type="Pfam" id="PF01782"/>
    </source>
</evidence>
<gene>
    <name evidence="5" type="primary">rimM</name>
    <name evidence="8" type="ORF">cpu_21840</name>
</gene>
<evidence type="ECO:0000256" key="2">
    <source>
        <dbReference type="ARBA" id="ARBA00022517"/>
    </source>
</evidence>